<dbReference type="InterPro" id="IPR029058">
    <property type="entry name" value="AB_hydrolase_fold"/>
</dbReference>
<keyword evidence="4" id="KW-0378">Hydrolase</keyword>
<comment type="similarity">
    <text evidence="2">Belongs to the AB hydrolase superfamily. LDAH family.</text>
</comment>
<sequence length="551" mass="63505">MAILKIIAYFFTLLVAQEVAAWSGTVTFYDNRWHDKAGGSYTYHIDDSQQCINLSCYNDRATSAKWSDIVKWGAFDGKSRIAFYTGKDCTGTVKDWDIKHPNGYPGNFFLDGIDKQISSFMIWQFNKKPHFHLIMLAPGFARHSAPHVPTPSLPSISTLLQVFEIVKEQAQGHSLSAPLFALIAVARLLYQRRQAQLEQLCEDQHRHRYLIKGPGAEDDHIDEEGNYRSKVSPPVKEWNVVAEDDTKTLSLVYYPEEEVREETPEEDMESPLEKVLILVIPGNPGNPYYYLSLMQELVKKHGRRHEIRCLSHAGHVMPWKNHNRDFTLQEQIDQKAFYVKQRLREEPTLRLVVIGHSIGSYITLDIAKRFPQNIAKLVLMQPAIMHIALSRKGKQFMTMMNNYEFVVMLMGVVDYLVPVSLRRWMVRRSVGSHAEETVRLASLSLVNSCVIQNVLGMAANEMAEVVELDEELVTRHEDKILFVYSTVDEWVPGEFMQEFQLRFVNAQHRVVPNRHAFMMELDGTRNVTEHISQWIAVILDEKKEIKIKICD</sequence>
<dbReference type="PANTHER" id="PTHR13390:SF0">
    <property type="entry name" value="LIPID DROPLET-ASSOCIATED HYDROLASE"/>
    <property type="match status" value="1"/>
</dbReference>
<comment type="caution">
    <text evidence="6">The sequence shown here is derived from an EMBL/GenBank/DDBJ whole genome shotgun (WGS) entry which is preliminary data.</text>
</comment>
<evidence type="ECO:0008006" key="8">
    <source>
        <dbReference type="Google" id="ProtNLM"/>
    </source>
</evidence>
<evidence type="ECO:0000313" key="7">
    <source>
        <dbReference type="Proteomes" id="UP000018948"/>
    </source>
</evidence>
<gene>
    <name evidence="6" type="ORF">F442_12717</name>
</gene>
<comment type="subcellular location">
    <subcellularLocation>
        <location evidence="1">Lipid droplet</location>
    </subcellularLocation>
</comment>
<proteinExistence type="inferred from homology"/>
<dbReference type="GO" id="GO:0005811">
    <property type="term" value="C:lipid droplet"/>
    <property type="evidence" value="ECO:0007669"/>
    <property type="project" value="UniProtKB-SubCell"/>
</dbReference>
<dbReference type="Pfam" id="PF10230">
    <property type="entry name" value="LIDHydrolase"/>
    <property type="match status" value="1"/>
</dbReference>
<dbReference type="GO" id="GO:0019915">
    <property type="term" value="P:lipid storage"/>
    <property type="evidence" value="ECO:0007669"/>
    <property type="project" value="InterPro"/>
</dbReference>
<evidence type="ECO:0000256" key="2">
    <source>
        <dbReference type="ARBA" id="ARBA00008300"/>
    </source>
</evidence>
<feature type="chain" id="PRO_5004830465" description="AB hydrolase-1 domain-containing protein" evidence="5">
    <location>
        <begin position="22"/>
        <end position="551"/>
    </location>
</feature>
<evidence type="ECO:0000256" key="3">
    <source>
        <dbReference type="ARBA" id="ARBA00022677"/>
    </source>
</evidence>
<keyword evidence="5" id="KW-0732">Signal</keyword>
<name>W2YYQ4_PHYNI</name>
<dbReference type="Gene3D" id="3.40.50.1820">
    <property type="entry name" value="alpha/beta hydrolase"/>
    <property type="match status" value="1"/>
</dbReference>
<protein>
    <recommendedName>
        <fullName evidence="8">AB hydrolase-1 domain-containing protein</fullName>
    </recommendedName>
</protein>
<organism evidence="6 7">
    <name type="scientific">Phytophthora nicotianae P10297</name>
    <dbReference type="NCBI Taxonomy" id="1317064"/>
    <lineage>
        <taxon>Eukaryota</taxon>
        <taxon>Sar</taxon>
        <taxon>Stramenopiles</taxon>
        <taxon>Oomycota</taxon>
        <taxon>Peronosporomycetes</taxon>
        <taxon>Peronosporales</taxon>
        <taxon>Peronosporaceae</taxon>
        <taxon>Phytophthora</taxon>
    </lineage>
</organism>
<feature type="signal peptide" evidence="5">
    <location>
        <begin position="1"/>
        <end position="21"/>
    </location>
</feature>
<dbReference type="PANTHER" id="PTHR13390">
    <property type="entry name" value="LIPASE"/>
    <property type="match status" value="1"/>
</dbReference>
<evidence type="ECO:0000256" key="5">
    <source>
        <dbReference type="SAM" id="SignalP"/>
    </source>
</evidence>
<dbReference type="OrthoDB" id="448051at2759"/>
<dbReference type="GO" id="GO:0016298">
    <property type="term" value="F:lipase activity"/>
    <property type="evidence" value="ECO:0007669"/>
    <property type="project" value="InterPro"/>
</dbReference>
<dbReference type="AlphaFoldDB" id="W2YYQ4"/>
<accession>W2YYQ4</accession>
<keyword evidence="3" id="KW-0551">Lipid droplet</keyword>
<reference evidence="6 7" key="1">
    <citation type="submission" date="2013-11" db="EMBL/GenBank/DDBJ databases">
        <title>The Genome Sequence of Phytophthora parasitica P10297.</title>
        <authorList>
            <consortium name="The Broad Institute Genomics Platform"/>
            <person name="Russ C."/>
            <person name="Tyler B."/>
            <person name="Panabieres F."/>
            <person name="Shan W."/>
            <person name="Tripathy S."/>
            <person name="Grunwald N."/>
            <person name="Machado M."/>
            <person name="Johnson C.S."/>
            <person name="Walker B."/>
            <person name="Young S.K."/>
            <person name="Zeng Q."/>
            <person name="Gargeya S."/>
            <person name="Fitzgerald M."/>
            <person name="Haas B."/>
            <person name="Abouelleil A."/>
            <person name="Allen A.W."/>
            <person name="Alvarado L."/>
            <person name="Arachchi H.M."/>
            <person name="Berlin A.M."/>
            <person name="Chapman S.B."/>
            <person name="Gainer-Dewar J."/>
            <person name="Goldberg J."/>
            <person name="Griggs A."/>
            <person name="Gujja S."/>
            <person name="Hansen M."/>
            <person name="Howarth C."/>
            <person name="Imamovic A."/>
            <person name="Ireland A."/>
            <person name="Larimer J."/>
            <person name="McCowan C."/>
            <person name="Murphy C."/>
            <person name="Pearson M."/>
            <person name="Poon T.W."/>
            <person name="Priest M."/>
            <person name="Roberts A."/>
            <person name="Saif S."/>
            <person name="Shea T."/>
            <person name="Sisk P."/>
            <person name="Sykes S."/>
            <person name="Wortman J."/>
            <person name="Nusbaum C."/>
            <person name="Birren B."/>
        </authorList>
    </citation>
    <scope>NUCLEOTIDE SEQUENCE [LARGE SCALE GENOMIC DNA]</scope>
    <source>
        <strain evidence="6 7">P10297</strain>
    </source>
</reference>
<evidence type="ECO:0000313" key="6">
    <source>
        <dbReference type="EMBL" id="ETP39846.1"/>
    </source>
</evidence>
<dbReference type="SUPFAM" id="SSF53474">
    <property type="entry name" value="alpha/beta-Hydrolases"/>
    <property type="match status" value="1"/>
</dbReference>
<dbReference type="InterPro" id="IPR019363">
    <property type="entry name" value="LDAH"/>
</dbReference>
<dbReference type="EMBL" id="ANIY01002625">
    <property type="protein sequence ID" value="ETP39846.1"/>
    <property type="molecule type" value="Genomic_DNA"/>
</dbReference>
<evidence type="ECO:0000256" key="4">
    <source>
        <dbReference type="ARBA" id="ARBA00022801"/>
    </source>
</evidence>
<dbReference type="Proteomes" id="UP000018948">
    <property type="component" value="Unassembled WGS sequence"/>
</dbReference>
<evidence type="ECO:0000256" key="1">
    <source>
        <dbReference type="ARBA" id="ARBA00004502"/>
    </source>
</evidence>